<feature type="domain" description="Nicastrin small lobe" evidence="10">
    <location>
        <begin position="60"/>
        <end position="244"/>
    </location>
</feature>
<dbReference type="GO" id="GO:0016485">
    <property type="term" value="P:protein processing"/>
    <property type="evidence" value="ECO:0007669"/>
    <property type="project" value="InterPro"/>
</dbReference>
<dbReference type="AlphaFoldDB" id="A0A1I8JSS5"/>
<keyword evidence="6" id="KW-0914">Notch signaling pathway</keyword>
<dbReference type="GO" id="GO:0005886">
    <property type="term" value="C:plasma membrane"/>
    <property type="evidence" value="ECO:0007669"/>
    <property type="project" value="TreeGrafter"/>
</dbReference>
<evidence type="ECO:0000256" key="7">
    <source>
        <dbReference type="ARBA" id="ARBA00022989"/>
    </source>
</evidence>
<dbReference type="Pfam" id="PF05450">
    <property type="entry name" value="Nicastrin"/>
    <property type="match status" value="1"/>
</dbReference>
<keyword evidence="4" id="KW-0812">Transmembrane</keyword>
<evidence type="ECO:0000256" key="1">
    <source>
        <dbReference type="ARBA" id="ARBA00004479"/>
    </source>
</evidence>
<keyword evidence="12" id="KW-1185">Reference proteome</keyword>
<reference evidence="11 12" key="1">
    <citation type="journal article" date="2017" name="G3 (Bethesda)">
        <title>The Physical Genome Mapping of Anopheles albimanus Corrected Scaffold Misassemblies and Identified Interarm Rearrangements in Genus Anopheles.</title>
        <authorList>
            <person name="Artemov G.N."/>
            <person name="Peery A.N."/>
            <person name="Jiang X."/>
            <person name="Tu Z."/>
            <person name="Stegniy V.N."/>
            <person name="Sharakhova M.V."/>
            <person name="Sharakhov I.V."/>
        </authorList>
    </citation>
    <scope>NUCLEOTIDE SEQUENCE [LARGE SCALE GENOMIC DNA]</scope>
    <source>
        <strain evidence="11 12">ALBI9_A</strain>
    </source>
</reference>
<dbReference type="OrthoDB" id="755951at2759"/>
<evidence type="ECO:0000256" key="9">
    <source>
        <dbReference type="ARBA" id="ARBA00023180"/>
    </source>
</evidence>
<dbReference type="PANTHER" id="PTHR21092">
    <property type="entry name" value="NICASTRIN"/>
    <property type="match status" value="1"/>
</dbReference>
<protein>
    <recommendedName>
        <fullName evidence="3">Nicastrin</fullName>
    </recommendedName>
</protein>
<dbReference type="GeneID" id="118456716"/>
<comment type="subcellular location">
    <subcellularLocation>
        <location evidence="1">Membrane</location>
        <topology evidence="1">Single-pass type I membrane protein</topology>
    </subcellularLocation>
</comment>
<dbReference type="InterPro" id="IPR041084">
    <property type="entry name" value="Ncstrn_small"/>
</dbReference>
<evidence type="ECO:0000256" key="2">
    <source>
        <dbReference type="ARBA" id="ARBA00007717"/>
    </source>
</evidence>
<keyword evidence="9" id="KW-0325">Glycoprotein</keyword>
<dbReference type="InterPro" id="IPR008710">
    <property type="entry name" value="Nicastrin"/>
</dbReference>
<accession>A0A1I8JSS5</accession>
<dbReference type="EnsemblMetazoa" id="AALB015847-RA">
    <property type="protein sequence ID" value="AALB015847-PA"/>
    <property type="gene ID" value="AALB015847"/>
</dbReference>
<reference evidence="11" key="2">
    <citation type="submission" date="2022-08" db="UniProtKB">
        <authorList>
            <consortium name="EnsemblMetazoa"/>
        </authorList>
    </citation>
    <scope>IDENTIFICATION</scope>
    <source>
        <strain evidence="11">STECLA/ALBI9_A</strain>
    </source>
</reference>
<dbReference type="VEuPathDB" id="VectorBase:AALB015847"/>
<evidence type="ECO:0000259" key="10">
    <source>
        <dbReference type="Pfam" id="PF18266"/>
    </source>
</evidence>
<evidence type="ECO:0000313" key="11">
    <source>
        <dbReference type="EnsemblMetazoa" id="AALB015847-PA"/>
    </source>
</evidence>
<evidence type="ECO:0000256" key="6">
    <source>
        <dbReference type="ARBA" id="ARBA00022976"/>
    </source>
</evidence>
<dbReference type="Gene3D" id="3.40.630.10">
    <property type="entry name" value="Zn peptidases"/>
    <property type="match status" value="1"/>
</dbReference>
<dbReference type="Proteomes" id="UP000069272">
    <property type="component" value="Chromosome 2R"/>
</dbReference>
<dbReference type="GO" id="GO:0007219">
    <property type="term" value="P:Notch signaling pathway"/>
    <property type="evidence" value="ECO:0007669"/>
    <property type="project" value="UniProtKB-KW"/>
</dbReference>
<keyword evidence="5" id="KW-0732">Signal</keyword>
<evidence type="ECO:0000256" key="4">
    <source>
        <dbReference type="ARBA" id="ARBA00022692"/>
    </source>
</evidence>
<dbReference type="GO" id="GO:0007220">
    <property type="term" value="P:Notch receptor processing"/>
    <property type="evidence" value="ECO:0007669"/>
    <property type="project" value="TreeGrafter"/>
</dbReference>
<dbReference type="VEuPathDB" id="VectorBase:AALB20_028708"/>
<evidence type="ECO:0000256" key="3">
    <source>
        <dbReference type="ARBA" id="ARBA00015303"/>
    </source>
</evidence>
<dbReference type="SUPFAM" id="SSF53187">
    <property type="entry name" value="Zn-dependent exopeptidases"/>
    <property type="match status" value="1"/>
</dbReference>
<dbReference type="CTD" id="42964"/>
<evidence type="ECO:0000256" key="8">
    <source>
        <dbReference type="ARBA" id="ARBA00023136"/>
    </source>
</evidence>
<dbReference type="PANTHER" id="PTHR21092:SF0">
    <property type="entry name" value="NICASTRIN"/>
    <property type="match status" value="1"/>
</dbReference>
<sequence length="743" mass="82934">MHARSSFSTMNPTATRSGTERSRLCWDLLLPGVLLLLALLGDVHCQRIKDNMYVPVSGAHCFRRLNGTHVTGCSSEYGGSVGVLHLIERKEDIDFLVNKHPSPPYAPILSPALYTRENILRLRDEAAPYISALVLINNVTGMQHFSQEASCPNEYSSLLYSLGSDATASDDDRDRCSADRPEKSWNPWGSGLLQEAFPFPIYYVAEAMEVEKLRACYFQFNAHDLENQNGRSLCSIEVKAFMSAAVSSANCIRRSNFYSSVIPTTKFCDPLQGKNVYATLFPRTTQAVTDESGVRVSDARERIVVVCTRTDTTTMFDGVGLGAMDSVVPFTVLVAVAHFLAKVLPRSERAPNVVFMFFNGESYDYIGSQRFVYDLQTGAFPSRSTQTKPISLDNIELLIELGTLDDLTELQVYHAAPQPMAIKMVEVLDKVNKAFNFSITTTKPSKQTTNLPPVSANSFLRENASFPAIIITSPVRNRYYHSVYDGAKNLNYRYGNHSKLYDFTMLENLGERKDLWGSNSLQMRIRNVSSLIGMSIYELLEGNAYIPEYGANSVLIDEFLHCFLESADCPLFRATLRPESSISRHAGPPARYISVYSSLTAEATYWTYQVLGLLVGQRVENVTKEECLARHLPYQWMAGYAGEGMCLLTTQNTSLALSPAFVNETYDWASYRYSTWTESTWSEMSARIFLRPSPAHETLTLSIGIVVMVISFLLVFLINSRSDVLFNQGSSSALPIATQPTQC</sequence>
<organism evidence="11 12">
    <name type="scientific">Anopheles albimanus</name>
    <name type="common">New world malaria mosquito</name>
    <dbReference type="NCBI Taxonomy" id="7167"/>
    <lineage>
        <taxon>Eukaryota</taxon>
        <taxon>Metazoa</taxon>
        <taxon>Ecdysozoa</taxon>
        <taxon>Arthropoda</taxon>
        <taxon>Hexapoda</taxon>
        <taxon>Insecta</taxon>
        <taxon>Pterygota</taxon>
        <taxon>Neoptera</taxon>
        <taxon>Endopterygota</taxon>
        <taxon>Diptera</taxon>
        <taxon>Nematocera</taxon>
        <taxon>Culicoidea</taxon>
        <taxon>Culicidae</taxon>
        <taxon>Anophelinae</taxon>
        <taxon>Anopheles</taxon>
    </lineage>
</organism>
<keyword evidence="8" id="KW-0472">Membrane</keyword>
<keyword evidence="7" id="KW-1133">Transmembrane helix</keyword>
<dbReference type="STRING" id="7167.A0A1I8JSS5"/>
<dbReference type="RefSeq" id="XP_035773645.1">
    <property type="nucleotide sequence ID" value="XM_035917752.1"/>
</dbReference>
<proteinExistence type="inferred from homology"/>
<name>A0A1I8JSS5_ANOAL</name>
<evidence type="ECO:0000313" key="12">
    <source>
        <dbReference type="Proteomes" id="UP000069272"/>
    </source>
</evidence>
<comment type="similarity">
    <text evidence="2">Belongs to the nicastrin family.</text>
</comment>
<evidence type="ECO:0000256" key="5">
    <source>
        <dbReference type="ARBA" id="ARBA00022729"/>
    </source>
</evidence>
<dbReference type="Pfam" id="PF18266">
    <property type="entry name" value="Ncstrn_small"/>
    <property type="match status" value="1"/>
</dbReference>
<dbReference type="KEGG" id="aali:118456716"/>